<dbReference type="PANTHER" id="PTHR20996">
    <property type="entry name" value="NUCLEAR ENVELOPE PHOSPHATASE-REGULATORY SUBUNIT 1"/>
    <property type="match status" value="1"/>
</dbReference>
<dbReference type="EMBL" id="KZ989805">
    <property type="protein sequence ID" value="RKP25301.1"/>
    <property type="molecule type" value="Genomic_DNA"/>
</dbReference>
<evidence type="ECO:0000256" key="10">
    <source>
        <dbReference type="ARBA" id="ARBA00030458"/>
    </source>
</evidence>
<dbReference type="OrthoDB" id="5591716at2759"/>
<dbReference type="GO" id="GO:0005737">
    <property type="term" value="C:cytoplasm"/>
    <property type="evidence" value="ECO:0007669"/>
    <property type="project" value="UniProtKB-SubCell"/>
</dbReference>
<protein>
    <recommendedName>
        <fullName evidence="10">Transmembrane protein 188</fullName>
    </recommendedName>
</protein>
<feature type="transmembrane region" description="Helical" evidence="12">
    <location>
        <begin position="160"/>
        <end position="178"/>
    </location>
</feature>
<proteinExistence type="inferred from homology"/>
<keyword evidence="8 12" id="KW-0472">Membrane</keyword>
<gene>
    <name evidence="13" type="ORF">SYNPS1DRAFT_28964</name>
</gene>
<sequence length="215" mass="23185">MVITRRGTDTEQASPNTSTDELSAADPPEAEEEDEDEEPISMPETDGRAVTNQNGSGSGSGSSHTSDNARGAPVVAAPASTLPSATATSSPVFAATPERIAAESALADSENEEDRVQERIEADLMHPDTERRQFRDLLVFEERLRQNAARLRRQQQRSEVLLGGLVLITAILGWFAIIQPSEDVYLRVLTKCLLAASVAAMIAICYSEPMTQASK</sequence>
<keyword evidence="4" id="KW-0963">Cytoplasm</keyword>
<evidence type="ECO:0000256" key="5">
    <source>
        <dbReference type="ARBA" id="ARBA00022692"/>
    </source>
</evidence>
<feature type="compositionally biased region" description="Polar residues" evidence="11">
    <location>
        <begin position="10"/>
        <end position="21"/>
    </location>
</feature>
<feature type="transmembrane region" description="Helical" evidence="12">
    <location>
        <begin position="184"/>
        <end position="206"/>
    </location>
</feature>
<keyword evidence="7" id="KW-0443">Lipid metabolism</keyword>
<dbReference type="Proteomes" id="UP000278143">
    <property type="component" value="Unassembled WGS sequence"/>
</dbReference>
<feature type="region of interest" description="Disordered" evidence="11">
    <location>
        <begin position="1"/>
        <end position="71"/>
    </location>
</feature>
<evidence type="ECO:0000256" key="12">
    <source>
        <dbReference type="SAM" id="Phobius"/>
    </source>
</evidence>
<evidence type="ECO:0000256" key="1">
    <source>
        <dbReference type="ARBA" id="ARBA00004232"/>
    </source>
</evidence>
<accession>A0A4P9Z0S3</accession>
<evidence type="ECO:0000256" key="2">
    <source>
        <dbReference type="ARBA" id="ARBA00004496"/>
    </source>
</evidence>
<comment type="similarity">
    <text evidence="3">Belongs to the CNEP1R1 family.</text>
</comment>
<dbReference type="GO" id="GO:0031965">
    <property type="term" value="C:nuclear membrane"/>
    <property type="evidence" value="ECO:0007669"/>
    <property type="project" value="UniProtKB-SubCell"/>
</dbReference>
<dbReference type="GO" id="GO:0071595">
    <property type="term" value="C:Nem1-Spo7 phosphatase complex"/>
    <property type="evidence" value="ECO:0007669"/>
    <property type="project" value="InterPro"/>
</dbReference>
<name>A0A4P9Z0S3_9FUNG</name>
<organism evidence="13 14">
    <name type="scientific">Syncephalis pseudoplumigaleata</name>
    <dbReference type="NCBI Taxonomy" id="1712513"/>
    <lineage>
        <taxon>Eukaryota</taxon>
        <taxon>Fungi</taxon>
        <taxon>Fungi incertae sedis</taxon>
        <taxon>Zoopagomycota</taxon>
        <taxon>Zoopagomycotina</taxon>
        <taxon>Zoopagomycetes</taxon>
        <taxon>Zoopagales</taxon>
        <taxon>Piptocephalidaceae</taxon>
        <taxon>Syncephalis</taxon>
    </lineage>
</organism>
<evidence type="ECO:0000256" key="3">
    <source>
        <dbReference type="ARBA" id="ARBA00010998"/>
    </source>
</evidence>
<evidence type="ECO:0000256" key="9">
    <source>
        <dbReference type="ARBA" id="ARBA00023242"/>
    </source>
</evidence>
<dbReference type="GO" id="GO:0006629">
    <property type="term" value="P:lipid metabolic process"/>
    <property type="evidence" value="ECO:0007669"/>
    <property type="project" value="UniProtKB-KW"/>
</dbReference>
<keyword evidence="6 12" id="KW-1133">Transmembrane helix</keyword>
<dbReference type="InterPro" id="IPR019168">
    <property type="entry name" value="NEP1-R1"/>
</dbReference>
<feature type="compositionally biased region" description="Acidic residues" evidence="11">
    <location>
        <begin position="28"/>
        <end position="39"/>
    </location>
</feature>
<evidence type="ECO:0000313" key="13">
    <source>
        <dbReference type="EMBL" id="RKP25301.1"/>
    </source>
</evidence>
<evidence type="ECO:0000313" key="14">
    <source>
        <dbReference type="Proteomes" id="UP000278143"/>
    </source>
</evidence>
<keyword evidence="14" id="KW-1185">Reference proteome</keyword>
<evidence type="ECO:0000256" key="8">
    <source>
        <dbReference type="ARBA" id="ARBA00023136"/>
    </source>
</evidence>
<evidence type="ECO:0000256" key="7">
    <source>
        <dbReference type="ARBA" id="ARBA00023098"/>
    </source>
</evidence>
<evidence type="ECO:0000256" key="6">
    <source>
        <dbReference type="ARBA" id="ARBA00022989"/>
    </source>
</evidence>
<evidence type="ECO:0000256" key="4">
    <source>
        <dbReference type="ARBA" id="ARBA00022490"/>
    </source>
</evidence>
<dbReference type="AlphaFoldDB" id="A0A4P9Z0S3"/>
<comment type="subcellular location">
    <subcellularLocation>
        <location evidence="2">Cytoplasm</location>
    </subcellularLocation>
    <subcellularLocation>
        <location evidence="1">Nucleus membrane</location>
        <topology evidence="1">Multi-pass membrane protein</topology>
    </subcellularLocation>
</comment>
<evidence type="ECO:0000256" key="11">
    <source>
        <dbReference type="SAM" id="MobiDB-lite"/>
    </source>
</evidence>
<dbReference type="PANTHER" id="PTHR20996:SF1">
    <property type="entry name" value="NUCLEAR ENVELOPE PHOSPHATASE-REGULATORY SUBUNIT 1"/>
    <property type="match status" value="1"/>
</dbReference>
<keyword evidence="5 12" id="KW-0812">Transmembrane</keyword>
<reference evidence="14" key="1">
    <citation type="journal article" date="2018" name="Nat. Microbiol.">
        <title>Leveraging single-cell genomics to expand the fungal tree of life.</title>
        <authorList>
            <person name="Ahrendt S.R."/>
            <person name="Quandt C.A."/>
            <person name="Ciobanu D."/>
            <person name="Clum A."/>
            <person name="Salamov A."/>
            <person name="Andreopoulos B."/>
            <person name="Cheng J.F."/>
            <person name="Woyke T."/>
            <person name="Pelin A."/>
            <person name="Henrissat B."/>
            <person name="Reynolds N.K."/>
            <person name="Benny G.L."/>
            <person name="Smith M.E."/>
            <person name="James T.Y."/>
            <person name="Grigoriev I.V."/>
        </authorList>
    </citation>
    <scope>NUCLEOTIDE SEQUENCE [LARGE SCALE GENOMIC DNA]</scope>
    <source>
        <strain evidence="14">Benny S71-1</strain>
    </source>
</reference>
<keyword evidence="9" id="KW-0539">Nucleus</keyword>